<evidence type="ECO:0000259" key="1">
    <source>
        <dbReference type="Pfam" id="PF01507"/>
    </source>
</evidence>
<proteinExistence type="predicted"/>
<dbReference type="GO" id="GO:0003824">
    <property type="term" value="F:catalytic activity"/>
    <property type="evidence" value="ECO:0007669"/>
    <property type="project" value="InterPro"/>
</dbReference>
<evidence type="ECO:0000313" key="2">
    <source>
        <dbReference type="EMBL" id="OIR02578.1"/>
    </source>
</evidence>
<dbReference type="InterPro" id="IPR050128">
    <property type="entry name" value="Sulfate_adenylyltrnsfr_sub2"/>
</dbReference>
<dbReference type="SUPFAM" id="SSF52402">
    <property type="entry name" value="Adenine nucleotide alpha hydrolases-like"/>
    <property type="match status" value="1"/>
</dbReference>
<organism evidence="2">
    <name type="scientific">mine drainage metagenome</name>
    <dbReference type="NCBI Taxonomy" id="410659"/>
    <lineage>
        <taxon>unclassified sequences</taxon>
        <taxon>metagenomes</taxon>
        <taxon>ecological metagenomes</taxon>
    </lineage>
</organism>
<reference evidence="2" key="1">
    <citation type="submission" date="2016-10" db="EMBL/GenBank/DDBJ databases">
        <title>Sequence of Gallionella enrichment culture.</title>
        <authorList>
            <person name="Poehlein A."/>
            <person name="Muehling M."/>
            <person name="Daniel R."/>
        </authorList>
    </citation>
    <scope>NUCLEOTIDE SEQUENCE</scope>
</reference>
<feature type="domain" description="Phosphoadenosine phosphosulphate reductase" evidence="1">
    <location>
        <begin position="38"/>
        <end position="222"/>
    </location>
</feature>
<protein>
    <recommendedName>
        <fullName evidence="1">Phosphoadenosine phosphosulphate reductase domain-containing protein</fullName>
    </recommendedName>
</protein>
<dbReference type="AlphaFoldDB" id="A0A1J5S3B4"/>
<dbReference type="Pfam" id="PF01507">
    <property type="entry name" value="PAPS_reduct"/>
    <property type="match status" value="1"/>
</dbReference>
<accession>A0A1J5S3B4</accession>
<dbReference type="InterPro" id="IPR002500">
    <property type="entry name" value="PAPS_reduct_dom"/>
</dbReference>
<dbReference type="PANTHER" id="PTHR43196:SF2">
    <property type="entry name" value="PHOSPHOADENOSINE PHOSPHOSULFATE REDUCTASE"/>
    <property type="match status" value="1"/>
</dbReference>
<name>A0A1J5S3B4_9ZZZZ</name>
<dbReference type="PANTHER" id="PTHR43196">
    <property type="entry name" value="SULFATE ADENYLYLTRANSFERASE SUBUNIT 2"/>
    <property type="match status" value="1"/>
</dbReference>
<dbReference type="EMBL" id="MLJW01000073">
    <property type="protein sequence ID" value="OIR02578.1"/>
    <property type="molecule type" value="Genomic_DNA"/>
</dbReference>
<comment type="caution">
    <text evidence="2">The sequence shown here is derived from an EMBL/GenBank/DDBJ whole genome shotgun (WGS) entry which is preliminary data.</text>
</comment>
<dbReference type="InterPro" id="IPR014729">
    <property type="entry name" value="Rossmann-like_a/b/a_fold"/>
</dbReference>
<sequence>MSARDLSLFESGARLQMTESIELTIQSLQAHGQEHDHWVIAWSGGKDSSATLTLIVWLIVSGMVKAPKRLTVLYADTRMELPPLAIAAQEIMDELAERGIEFHVVRAPLDKRFLVYILGRGVPPPNNNTLRWCTRQIKVDPMAAAIAESLGDGNALTITGVRQGESAIRDRRIEMSCGKDGAECGQGWYQQVLPESKGIRGRIATLAPLLHWRVCHIWEWLRHWAPQEQYGGWPTEVIADAYGGNEAEEINARTGCVGCPLAQEEKALNSIIAMPRWTHLAPLHELKPLYRWLREPAQRLRKSGIERLKDGSIGKNPQRMGPLTFAARLTALDKILDIQCRVNAGRQKPFELIDGEEEARIRELIAAETWPDGWDGNEPTADTFLPVTIYGNGAEQHDLFGLEES</sequence>
<dbReference type="Gene3D" id="3.40.50.620">
    <property type="entry name" value="HUPs"/>
    <property type="match status" value="1"/>
</dbReference>
<gene>
    <name evidence="2" type="ORF">GALL_152920</name>
</gene>